<evidence type="ECO:0008006" key="3">
    <source>
        <dbReference type="Google" id="ProtNLM"/>
    </source>
</evidence>
<organism evidence="1 2">
    <name type="scientific">Aureicoccus marinus</name>
    <dbReference type="NCBI Taxonomy" id="754435"/>
    <lineage>
        <taxon>Bacteria</taxon>
        <taxon>Pseudomonadati</taxon>
        <taxon>Bacteroidota</taxon>
        <taxon>Flavobacteriia</taxon>
        <taxon>Flavobacteriales</taxon>
        <taxon>Flavobacteriaceae</taxon>
        <taxon>Aureicoccus</taxon>
    </lineage>
</organism>
<comment type="caution">
    <text evidence="1">The sequence shown here is derived from an EMBL/GenBank/DDBJ whole genome shotgun (WGS) entry which is preliminary data.</text>
</comment>
<reference evidence="2" key="1">
    <citation type="submission" date="2016-11" db="EMBL/GenBank/DDBJ databases">
        <title>Trade-off between light-utilization and light-protection in marine flavobacteria.</title>
        <authorList>
            <person name="Kumagai Y."/>
            <person name="Yoshizawa S."/>
            <person name="Kogure K."/>
        </authorList>
    </citation>
    <scope>NUCLEOTIDE SEQUENCE [LARGE SCALE GENOMIC DNA]</scope>
    <source>
        <strain evidence="2">SG-18</strain>
    </source>
</reference>
<evidence type="ECO:0000313" key="1">
    <source>
        <dbReference type="EMBL" id="PQJ15683.1"/>
    </source>
</evidence>
<dbReference type="Gene3D" id="2.180.10.10">
    <property type="entry name" value="RHS repeat-associated core"/>
    <property type="match status" value="1"/>
</dbReference>
<proteinExistence type="predicted"/>
<sequence>MKRYRTISPKQGHVYESVPQWFMKFTKDGKIVKYTRFLDNGKVSSTEEYEYNAENLLKKITNKQPLYNEKSEPFYSYDTINNITTITYHVDSLVNILKVYYNEKEQVTKMVNENNNGSSEETFRYEKDDEGNLTKELKFQDGELVSSQFYEYNAQGRTIKYITEFNSMKMGWERTWENGYLIQQENYTLSPDGAKHLDEKNTYDKHYNVIHKKVFRDDELSRELKYSYSYDAHGNWVKRNVTIKEVDFGRTKFIPAFEETQELEYWDE</sequence>
<accession>A0A2S7T6Y5</accession>
<keyword evidence="2" id="KW-1185">Reference proteome</keyword>
<evidence type="ECO:0000313" key="2">
    <source>
        <dbReference type="Proteomes" id="UP000239366"/>
    </source>
</evidence>
<dbReference type="EMBL" id="MQVX01000001">
    <property type="protein sequence ID" value="PQJ15683.1"/>
    <property type="molecule type" value="Genomic_DNA"/>
</dbReference>
<protein>
    <recommendedName>
        <fullName evidence="3">Sugar-binding protein</fullName>
    </recommendedName>
</protein>
<name>A0A2S7T6Y5_9FLAO</name>
<dbReference type="AlphaFoldDB" id="A0A2S7T6Y5"/>
<gene>
    <name evidence="1" type="ORF">BST99_08025</name>
</gene>
<dbReference type="Proteomes" id="UP000239366">
    <property type="component" value="Unassembled WGS sequence"/>
</dbReference>